<protein>
    <submittedName>
        <fullName evidence="1">Uncharacterized protein</fullName>
    </submittedName>
</protein>
<gene>
    <name evidence="1" type="ORF">ACFSUF_19860</name>
</gene>
<name>A0ABW5PGU5_9BACL</name>
<comment type="caution">
    <text evidence="1">The sequence shown here is derived from an EMBL/GenBank/DDBJ whole genome shotgun (WGS) entry which is preliminary data.</text>
</comment>
<proteinExistence type="predicted"/>
<evidence type="ECO:0000313" key="2">
    <source>
        <dbReference type="Proteomes" id="UP001597541"/>
    </source>
</evidence>
<sequence>MFNTNGPRYWNGKRWVGGAAAWVHTISENDGWNQHHIKFYEKAVAGVIDEMNRESEKPKIKKIK</sequence>
<evidence type="ECO:0000313" key="1">
    <source>
        <dbReference type="EMBL" id="MFD2614672.1"/>
    </source>
</evidence>
<organism evidence="1 2">
    <name type="scientific">Paenibacillus gansuensis</name>
    <dbReference type="NCBI Taxonomy" id="306542"/>
    <lineage>
        <taxon>Bacteria</taxon>
        <taxon>Bacillati</taxon>
        <taxon>Bacillota</taxon>
        <taxon>Bacilli</taxon>
        <taxon>Bacillales</taxon>
        <taxon>Paenibacillaceae</taxon>
        <taxon>Paenibacillus</taxon>
    </lineage>
</organism>
<dbReference type="EMBL" id="JBHUME010000013">
    <property type="protein sequence ID" value="MFD2614672.1"/>
    <property type="molecule type" value="Genomic_DNA"/>
</dbReference>
<dbReference type="RefSeq" id="WP_377605774.1">
    <property type="nucleotide sequence ID" value="NZ_JBHUME010000013.1"/>
</dbReference>
<accession>A0ABW5PGU5</accession>
<dbReference type="Proteomes" id="UP001597541">
    <property type="component" value="Unassembled WGS sequence"/>
</dbReference>
<keyword evidence="2" id="KW-1185">Reference proteome</keyword>
<reference evidence="2" key="1">
    <citation type="journal article" date="2019" name="Int. J. Syst. Evol. Microbiol.">
        <title>The Global Catalogue of Microorganisms (GCM) 10K type strain sequencing project: providing services to taxonomists for standard genome sequencing and annotation.</title>
        <authorList>
            <consortium name="The Broad Institute Genomics Platform"/>
            <consortium name="The Broad Institute Genome Sequencing Center for Infectious Disease"/>
            <person name="Wu L."/>
            <person name="Ma J."/>
        </authorList>
    </citation>
    <scope>NUCLEOTIDE SEQUENCE [LARGE SCALE GENOMIC DNA]</scope>
    <source>
        <strain evidence="2">KCTC 3950</strain>
    </source>
</reference>